<accession>A0A0A9A3F8</accession>
<name>A0A0A9A3F8_ARUDO</name>
<keyword evidence="1" id="KW-0812">Transmembrane</keyword>
<evidence type="ECO:0000313" key="2">
    <source>
        <dbReference type="EMBL" id="JAD46184.1"/>
    </source>
</evidence>
<evidence type="ECO:0000256" key="1">
    <source>
        <dbReference type="SAM" id="Phobius"/>
    </source>
</evidence>
<keyword evidence="1" id="KW-0472">Membrane</keyword>
<feature type="transmembrane region" description="Helical" evidence="1">
    <location>
        <begin position="12"/>
        <end position="33"/>
    </location>
</feature>
<reference evidence="2" key="2">
    <citation type="journal article" date="2015" name="Data Brief">
        <title>Shoot transcriptome of the giant reed, Arundo donax.</title>
        <authorList>
            <person name="Barrero R.A."/>
            <person name="Guerrero F.D."/>
            <person name="Moolhuijzen P."/>
            <person name="Goolsby J.A."/>
            <person name="Tidwell J."/>
            <person name="Bellgard S.E."/>
            <person name="Bellgard M.I."/>
        </authorList>
    </citation>
    <scope>NUCLEOTIDE SEQUENCE</scope>
    <source>
        <tissue evidence="2">Shoot tissue taken approximately 20 cm above the soil surface</tissue>
    </source>
</reference>
<reference evidence="2" key="1">
    <citation type="submission" date="2014-09" db="EMBL/GenBank/DDBJ databases">
        <authorList>
            <person name="Magalhaes I.L.F."/>
            <person name="Oliveira U."/>
            <person name="Santos F.R."/>
            <person name="Vidigal T.H.D.A."/>
            <person name="Brescovit A.D."/>
            <person name="Santos A.J."/>
        </authorList>
    </citation>
    <scope>NUCLEOTIDE SEQUENCE</scope>
    <source>
        <tissue evidence="2">Shoot tissue taken approximately 20 cm above the soil surface</tissue>
    </source>
</reference>
<proteinExistence type="predicted"/>
<dbReference type="EMBL" id="GBRH01251711">
    <property type="protein sequence ID" value="JAD46184.1"/>
    <property type="molecule type" value="Transcribed_RNA"/>
</dbReference>
<organism evidence="2">
    <name type="scientific">Arundo donax</name>
    <name type="common">Giant reed</name>
    <name type="synonym">Donax arundinaceus</name>
    <dbReference type="NCBI Taxonomy" id="35708"/>
    <lineage>
        <taxon>Eukaryota</taxon>
        <taxon>Viridiplantae</taxon>
        <taxon>Streptophyta</taxon>
        <taxon>Embryophyta</taxon>
        <taxon>Tracheophyta</taxon>
        <taxon>Spermatophyta</taxon>
        <taxon>Magnoliopsida</taxon>
        <taxon>Liliopsida</taxon>
        <taxon>Poales</taxon>
        <taxon>Poaceae</taxon>
        <taxon>PACMAD clade</taxon>
        <taxon>Arundinoideae</taxon>
        <taxon>Arundineae</taxon>
        <taxon>Arundo</taxon>
    </lineage>
</organism>
<dbReference type="AlphaFoldDB" id="A0A0A9A3F8"/>
<protein>
    <submittedName>
        <fullName evidence="2">Uncharacterized protein</fullName>
    </submittedName>
</protein>
<sequence length="54" mass="6465">MLFKSCVLNILHLYLFFCLFKVKHFVIILNLSLMDSFIASNTLFYDFVEKSKIR</sequence>
<keyword evidence="1" id="KW-1133">Transmembrane helix</keyword>